<keyword evidence="3" id="KW-1185">Reference proteome</keyword>
<proteinExistence type="predicted"/>
<gene>
    <name evidence="2" type="ORF">CLO192961_LOCUS58298</name>
</gene>
<organism evidence="2 3">
    <name type="scientific">Bionectria ochroleuca</name>
    <name type="common">Gliocladium roseum</name>
    <dbReference type="NCBI Taxonomy" id="29856"/>
    <lineage>
        <taxon>Eukaryota</taxon>
        <taxon>Fungi</taxon>
        <taxon>Dikarya</taxon>
        <taxon>Ascomycota</taxon>
        <taxon>Pezizomycotina</taxon>
        <taxon>Sordariomycetes</taxon>
        <taxon>Hypocreomycetidae</taxon>
        <taxon>Hypocreales</taxon>
        <taxon>Bionectriaceae</taxon>
        <taxon>Clonostachys</taxon>
    </lineage>
</organism>
<name>A0ABY6TSD5_BIOOC</name>
<evidence type="ECO:0000313" key="2">
    <source>
        <dbReference type="EMBL" id="VUC21548.1"/>
    </source>
</evidence>
<evidence type="ECO:0000256" key="1">
    <source>
        <dbReference type="SAM" id="MobiDB-lite"/>
    </source>
</evidence>
<feature type="compositionally biased region" description="Basic and acidic residues" evidence="1">
    <location>
        <begin position="1"/>
        <end position="16"/>
    </location>
</feature>
<sequence length="125" mass="13084">MDGWREDAGDGSEAEKGTMTLGQRTTARANRQIERNIDTHGITLALPAVAVFGPCGETGSTIAVRRQPHGLVLHQALALVIQRPTMGWMGGGGIAGADWSVDFKDGAIRASVATPKQSAVWCSAA</sequence>
<feature type="region of interest" description="Disordered" evidence="1">
    <location>
        <begin position="1"/>
        <end position="29"/>
    </location>
</feature>
<feature type="compositionally biased region" description="Polar residues" evidence="1">
    <location>
        <begin position="20"/>
        <end position="29"/>
    </location>
</feature>
<accession>A0ABY6TSD5</accession>
<evidence type="ECO:0000313" key="3">
    <source>
        <dbReference type="Proteomes" id="UP000766486"/>
    </source>
</evidence>
<dbReference type="EMBL" id="CABFNS010000414">
    <property type="protein sequence ID" value="VUC21548.1"/>
    <property type="molecule type" value="Genomic_DNA"/>
</dbReference>
<protein>
    <submittedName>
        <fullName evidence="2">Uncharacterized protein</fullName>
    </submittedName>
</protein>
<reference evidence="2 3" key="1">
    <citation type="submission" date="2019-06" db="EMBL/GenBank/DDBJ databases">
        <authorList>
            <person name="Broberg M."/>
        </authorList>
    </citation>
    <scope>NUCLEOTIDE SEQUENCE [LARGE SCALE GENOMIC DNA]</scope>
</reference>
<dbReference type="Proteomes" id="UP000766486">
    <property type="component" value="Unassembled WGS sequence"/>
</dbReference>
<comment type="caution">
    <text evidence="2">The sequence shown here is derived from an EMBL/GenBank/DDBJ whole genome shotgun (WGS) entry which is preliminary data.</text>
</comment>